<comment type="caution">
    <text evidence="1">The sequence shown here is derived from an EMBL/GenBank/DDBJ whole genome shotgun (WGS) entry which is preliminary data.</text>
</comment>
<proteinExistence type="predicted"/>
<keyword evidence="2" id="KW-1185">Reference proteome</keyword>
<dbReference type="InterPro" id="IPR010323">
    <property type="entry name" value="DUF924"/>
</dbReference>
<dbReference type="AlphaFoldDB" id="A0A8K0RJB3"/>
<reference evidence="1" key="1">
    <citation type="journal article" date="2021" name="Nat. Commun.">
        <title>Genetic determinants of endophytism in the Arabidopsis root mycobiome.</title>
        <authorList>
            <person name="Mesny F."/>
            <person name="Miyauchi S."/>
            <person name="Thiergart T."/>
            <person name="Pickel B."/>
            <person name="Atanasova L."/>
            <person name="Karlsson M."/>
            <person name="Huettel B."/>
            <person name="Barry K.W."/>
            <person name="Haridas S."/>
            <person name="Chen C."/>
            <person name="Bauer D."/>
            <person name="Andreopoulos W."/>
            <person name="Pangilinan J."/>
            <person name="LaButti K."/>
            <person name="Riley R."/>
            <person name="Lipzen A."/>
            <person name="Clum A."/>
            <person name="Drula E."/>
            <person name="Henrissat B."/>
            <person name="Kohler A."/>
            <person name="Grigoriev I.V."/>
            <person name="Martin F.M."/>
            <person name="Hacquard S."/>
        </authorList>
    </citation>
    <scope>NUCLEOTIDE SEQUENCE</scope>
    <source>
        <strain evidence="1">MPI-SDFR-AT-0120</strain>
    </source>
</reference>
<dbReference type="EMBL" id="JAGMVJ010000001">
    <property type="protein sequence ID" value="KAH7095865.1"/>
    <property type="molecule type" value="Genomic_DNA"/>
</dbReference>
<gene>
    <name evidence="1" type="ORF">FB567DRAFT_544130</name>
</gene>
<dbReference type="Gene3D" id="1.25.40.10">
    <property type="entry name" value="Tetratricopeptide repeat domain"/>
    <property type="match status" value="1"/>
</dbReference>
<evidence type="ECO:0008006" key="3">
    <source>
        <dbReference type="Google" id="ProtNLM"/>
    </source>
</evidence>
<dbReference type="SUPFAM" id="SSF48452">
    <property type="entry name" value="TPR-like"/>
    <property type="match status" value="1"/>
</dbReference>
<evidence type="ECO:0000313" key="1">
    <source>
        <dbReference type="EMBL" id="KAH7095865.1"/>
    </source>
</evidence>
<accession>A0A8K0RJB3</accession>
<dbReference type="OrthoDB" id="414698at2759"/>
<evidence type="ECO:0000313" key="2">
    <source>
        <dbReference type="Proteomes" id="UP000813461"/>
    </source>
</evidence>
<name>A0A8K0RJB3_9PLEO</name>
<dbReference type="Pfam" id="PF06041">
    <property type="entry name" value="DUF924"/>
    <property type="match status" value="1"/>
</dbReference>
<organism evidence="1 2">
    <name type="scientific">Paraphoma chrysanthemicola</name>
    <dbReference type="NCBI Taxonomy" id="798071"/>
    <lineage>
        <taxon>Eukaryota</taxon>
        <taxon>Fungi</taxon>
        <taxon>Dikarya</taxon>
        <taxon>Ascomycota</taxon>
        <taxon>Pezizomycotina</taxon>
        <taxon>Dothideomycetes</taxon>
        <taxon>Pleosporomycetidae</taxon>
        <taxon>Pleosporales</taxon>
        <taxon>Pleosporineae</taxon>
        <taxon>Phaeosphaeriaceae</taxon>
        <taxon>Paraphoma</taxon>
    </lineage>
</organism>
<protein>
    <recommendedName>
        <fullName evidence="3">DUF924-domain-containing protein</fullName>
    </recommendedName>
</protein>
<dbReference type="InterPro" id="IPR011990">
    <property type="entry name" value="TPR-like_helical_dom_sf"/>
</dbReference>
<dbReference type="Gene3D" id="1.20.58.320">
    <property type="entry name" value="TPR-like"/>
    <property type="match status" value="1"/>
</dbReference>
<sequence>MSPLIHYILAFWFDRPPTEWIVAPAGLDEQIKSEFGALVISARNNELEEWTSGPHSSLALIVLLEQFPRNIYRGSPEAFTSDAQALDIAIRAIAQGFDKEVTPLQASAFYMPLIQQESLVSLIAVRLLFEGLLARCETEQDTKWAEIGVAAANRHVQQMLKFGRYPTRNAALGRENTKEEEEFLKEYKPTL</sequence>
<dbReference type="Proteomes" id="UP000813461">
    <property type="component" value="Unassembled WGS sequence"/>
</dbReference>